<keyword evidence="2" id="KW-1185">Reference proteome</keyword>
<dbReference type="NCBIfam" id="TIGR03011">
    <property type="entry name" value="sulf_tusB_dsrH"/>
    <property type="match status" value="1"/>
</dbReference>
<dbReference type="AlphaFoldDB" id="A0AA37W0A1"/>
<comment type="caution">
    <text evidence="1">The sequence shown here is derived from an EMBL/GenBank/DDBJ whole genome shotgun (WGS) entry which is preliminary data.</text>
</comment>
<reference evidence="1" key="2">
    <citation type="submission" date="2023-01" db="EMBL/GenBank/DDBJ databases">
        <title>Draft genome sequence of Paraferrimonas sedimenticola strain NBRC 101628.</title>
        <authorList>
            <person name="Sun Q."/>
            <person name="Mori K."/>
        </authorList>
    </citation>
    <scope>NUCLEOTIDE SEQUENCE</scope>
    <source>
        <strain evidence="1">NBRC 101628</strain>
    </source>
</reference>
<dbReference type="Gene3D" id="3.40.1260.10">
    <property type="entry name" value="DsrEFH-like"/>
    <property type="match status" value="1"/>
</dbReference>
<dbReference type="PANTHER" id="PTHR37526">
    <property type="entry name" value="PROTEIN TUSB"/>
    <property type="match status" value="1"/>
</dbReference>
<protein>
    <submittedName>
        <fullName evidence="1">Sulfurtransferase TusB</fullName>
    </submittedName>
</protein>
<dbReference type="InterPro" id="IPR027396">
    <property type="entry name" value="DsrEFH-like"/>
</dbReference>
<gene>
    <name evidence="1" type="primary">tusB</name>
    <name evidence="1" type="ORF">GCM10007895_14360</name>
</gene>
<name>A0AA37W0A1_9GAMM</name>
<reference evidence="1" key="1">
    <citation type="journal article" date="2014" name="Int. J. Syst. Evol. Microbiol.">
        <title>Complete genome sequence of Corynebacterium casei LMG S-19264T (=DSM 44701T), isolated from a smear-ripened cheese.</title>
        <authorList>
            <consortium name="US DOE Joint Genome Institute (JGI-PGF)"/>
            <person name="Walter F."/>
            <person name="Albersmeier A."/>
            <person name="Kalinowski J."/>
            <person name="Ruckert C."/>
        </authorList>
    </citation>
    <scope>NUCLEOTIDE SEQUENCE</scope>
    <source>
        <strain evidence="1">NBRC 101628</strain>
    </source>
</reference>
<evidence type="ECO:0000313" key="1">
    <source>
        <dbReference type="EMBL" id="GLP96130.1"/>
    </source>
</evidence>
<organism evidence="1 2">
    <name type="scientific">Paraferrimonas sedimenticola</name>
    <dbReference type="NCBI Taxonomy" id="375674"/>
    <lineage>
        <taxon>Bacteria</taxon>
        <taxon>Pseudomonadati</taxon>
        <taxon>Pseudomonadota</taxon>
        <taxon>Gammaproteobacteria</taxon>
        <taxon>Alteromonadales</taxon>
        <taxon>Ferrimonadaceae</taxon>
        <taxon>Paraferrimonas</taxon>
    </lineage>
</organism>
<dbReference type="SUPFAM" id="SSF75169">
    <property type="entry name" value="DsrEFH-like"/>
    <property type="match status" value="1"/>
</dbReference>
<dbReference type="Pfam" id="PF04077">
    <property type="entry name" value="DsrH"/>
    <property type="match status" value="1"/>
</dbReference>
<dbReference type="EMBL" id="BSNC01000004">
    <property type="protein sequence ID" value="GLP96130.1"/>
    <property type="molecule type" value="Genomic_DNA"/>
</dbReference>
<dbReference type="Proteomes" id="UP001161422">
    <property type="component" value="Unassembled WGS sequence"/>
</dbReference>
<accession>A0AA37W0A1</accession>
<dbReference type="GO" id="GO:0002143">
    <property type="term" value="P:tRNA wobble position uridine thiolation"/>
    <property type="evidence" value="ECO:0007669"/>
    <property type="project" value="InterPro"/>
</dbReference>
<sequence length="95" mass="10768">MILHWIKQAPQDDNGLEVCLELIGANDTLLLSQNAVIAACQPRWRQALANHKVMVIEQDVIARGLSEKLLVECDRIEIEQVIDLSIEHQKVISWS</sequence>
<proteinExistence type="predicted"/>
<dbReference type="GO" id="GO:1990228">
    <property type="term" value="C:sulfurtransferase complex"/>
    <property type="evidence" value="ECO:0007669"/>
    <property type="project" value="TreeGrafter"/>
</dbReference>
<dbReference type="PANTHER" id="PTHR37526:SF1">
    <property type="entry name" value="PROTEIN TUSB"/>
    <property type="match status" value="1"/>
</dbReference>
<evidence type="ECO:0000313" key="2">
    <source>
        <dbReference type="Proteomes" id="UP001161422"/>
    </source>
</evidence>
<dbReference type="RefSeq" id="WP_095505421.1">
    <property type="nucleotide sequence ID" value="NZ_BSNC01000004.1"/>
</dbReference>
<dbReference type="InterPro" id="IPR007215">
    <property type="entry name" value="Sulphur_relay_TusB/DsrH"/>
</dbReference>